<evidence type="ECO:0000256" key="1">
    <source>
        <dbReference type="SAM" id="MobiDB-lite"/>
    </source>
</evidence>
<sequence>MYASKKLNMNSIAINISAEGENFDDYYQVFLKYKEEMDSQSAKSEEQNSSSDGETLTPNLGNNKDKTESEESEKKDWE</sequence>
<reference evidence="2" key="1">
    <citation type="submission" date="2021-06" db="EMBL/GenBank/DDBJ databases">
        <authorList>
            <person name="Kallberg Y."/>
            <person name="Tangrot J."/>
            <person name="Rosling A."/>
        </authorList>
    </citation>
    <scope>NUCLEOTIDE SEQUENCE</scope>
    <source>
        <strain evidence="2">IN212</strain>
    </source>
</reference>
<dbReference type="Proteomes" id="UP000789396">
    <property type="component" value="Unassembled WGS sequence"/>
</dbReference>
<comment type="caution">
    <text evidence="2">The sequence shown here is derived from an EMBL/GenBank/DDBJ whole genome shotgun (WGS) entry which is preliminary data.</text>
</comment>
<feature type="region of interest" description="Disordered" evidence="1">
    <location>
        <begin position="36"/>
        <end position="78"/>
    </location>
</feature>
<keyword evidence="3" id="KW-1185">Reference proteome</keyword>
<evidence type="ECO:0000313" key="2">
    <source>
        <dbReference type="EMBL" id="CAG8449689.1"/>
    </source>
</evidence>
<dbReference type="EMBL" id="CAJVPZ010000022">
    <property type="protein sequence ID" value="CAG8449689.1"/>
    <property type="molecule type" value="Genomic_DNA"/>
</dbReference>
<evidence type="ECO:0000313" key="3">
    <source>
        <dbReference type="Proteomes" id="UP000789396"/>
    </source>
</evidence>
<feature type="compositionally biased region" description="Polar residues" evidence="1">
    <location>
        <begin position="39"/>
        <end position="62"/>
    </location>
</feature>
<accession>A0A9N8YSD7</accession>
<organism evidence="2 3">
    <name type="scientific">Racocetra fulgida</name>
    <dbReference type="NCBI Taxonomy" id="60492"/>
    <lineage>
        <taxon>Eukaryota</taxon>
        <taxon>Fungi</taxon>
        <taxon>Fungi incertae sedis</taxon>
        <taxon>Mucoromycota</taxon>
        <taxon>Glomeromycotina</taxon>
        <taxon>Glomeromycetes</taxon>
        <taxon>Diversisporales</taxon>
        <taxon>Gigasporaceae</taxon>
        <taxon>Racocetra</taxon>
    </lineage>
</organism>
<protein>
    <submittedName>
        <fullName evidence="2">11236_t:CDS:1</fullName>
    </submittedName>
</protein>
<name>A0A9N8YSD7_9GLOM</name>
<feature type="compositionally biased region" description="Basic and acidic residues" evidence="1">
    <location>
        <begin position="63"/>
        <end position="78"/>
    </location>
</feature>
<gene>
    <name evidence="2" type="ORF">RFULGI_LOCUS162</name>
</gene>
<proteinExistence type="predicted"/>
<dbReference type="AlphaFoldDB" id="A0A9N8YSD7"/>